<dbReference type="Pfam" id="PF13524">
    <property type="entry name" value="Glyco_trans_1_2"/>
    <property type="match status" value="1"/>
</dbReference>
<organism evidence="2 3">
    <name type="scientific">Paenibacillus pectinilyticus</name>
    <dbReference type="NCBI Taxonomy" id="512399"/>
    <lineage>
        <taxon>Bacteria</taxon>
        <taxon>Bacillati</taxon>
        <taxon>Bacillota</taxon>
        <taxon>Bacilli</taxon>
        <taxon>Bacillales</taxon>
        <taxon>Paenibacillaceae</taxon>
        <taxon>Paenibacillus</taxon>
    </lineage>
</organism>
<reference evidence="3" key="1">
    <citation type="submission" date="2016-05" db="EMBL/GenBank/DDBJ databases">
        <title>Paenibacillus oryzae. sp. nov., isolated from the rice root.</title>
        <authorList>
            <person name="Zhang J."/>
            <person name="Zhang X."/>
        </authorList>
    </citation>
    <scope>NUCLEOTIDE SEQUENCE [LARGE SCALE GENOMIC DNA]</scope>
    <source>
        <strain evidence="3">KCTC13222</strain>
    </source>
</reference>
<gene>
    <name evidence="2" type="ORF">A8709_00205</name>
</gene>
<dbReference type="Proteomes" id="UP000093309">
    <property type="component" value="Unassembled WGS sequence"/>
</dbReference>
<evidence type="ECO:0000259" key="1">
    <source>
        <dbReference type="Pfam" id="PF13524"/>
    </source>
</evidence>
<keyword evidence="3" id="KW-1185">Reference proteome</keyword>
<feature type="domain" description="Spore protein YkvP/CgeB glycosyl transferase-like" evidence="1">
    <location>
        <begin position="212"/>
        <end position="359"/>
    </location>
</feature>
<dbReference type="OrthoDB" id="110463at2"/>
<evidence type="ECO:0000313" key="2">
    <source>
        <dbReference type="EMBL" id="OCT14000.1"/>
    </source>
</evidence>
<dbReference type="EMBL" id="LYPC01000021">
    <property type="protein sequence ID" value="OCT14000.1"/>
    <property type="molecule type" value="Genomic_DNA"/>
</dbReference>
<sequence length="364" mass="41506">MNMSLDKASREGRARGFEAGLVHGRRMGRCQYVLNTCRPANVPLREVSVLFILQGFDAIDKGIIEGLQQTVRVVYTANAVDMLRLAAELRPNLVLVMNGLHVFPPDHASHVDLVRGMGIRTAIWFADDPYFTDDTVSLAPHYDYVFTHEMSCVPLYQGCGCGQVHYLPLAASPAVFHPEHVAPEYRSDICFIGVGFPNRLALFNALTPFLIGKKVVIAGALWDQLLHYSLLQHGIKLQWIPIEESVKYYNGAKIVLNIHRLTYHETYNRNRRNLPGHSINPRTYEIAGCGAFQMTDRRHDLERYYTPGHDIETYGQVDELIHKMTHYLLHEEDRLRIATNGLRRTITEHTFAIRLSKLLELIFT</sequence>
<dbReference type="STRING" id="512399.A8709_00205"/>
<dbReference type="AlphaFoldDB" id="A0A1C1A0R0"/>
<name>A0A1C1A0R0_9BACL</name>
<accession>A0A1C1A0R0</accession>
<protein>
    <recommendedName>
        <fullName evidence="1">Spore protein YkvP/CgeB glycosyl transferase-like domain-containing protein</fullName>
    </recommendedName>
</protein>
<evidence type="ECO:0000313" key="3">
    <source>
        <dbReference type="Proteomes" id="UP000093309"/>
    </source>
</evidence>
<proteinExistence type="predicted"/>
<comment type="caution">
    <text evidence="2">The sequence shown here is derived from an EMBL/GenBank/DDBJ whole genome shotgun (WGS) entry which is preliminary data.</text>
</comment>
<dbReference type="InterPro" id="IPR055259">
    <property type="entry name" value="YkvP/CgeB_Glyco_trans-like"/>
</dbReference>